<reference evidence="2 3" key="1">
    <citation type="submission" date="2021-06" db="EMBL/GenBank/DDBJ databases">
        <title>Caerostris darwini draft genome.</title>
        <authorList>
            <person name="Kono N."/>
            <person name="Arakawa K."/>
        </authorList>
    </citation>
    <scope>NUCLEOTIDE SEQUENCE [LARGE SCALE GENOMIC DNA]</scope>
</reference>
<protein>
    <submittedName>
        <fullName evidence="2">Uncharacterized protein</fullName>
    </submittedName>
</protein>
<proteinExistence type="predicted"/>
<keyword evidence="1" id="KW-0812">Transmembrane</keyword>
<accession>A0AAV4QVH5</accession>
<evidence type="ECO:0000256" key="1">
    <source>
        <dbReference type="SAM" id="Phobius"/>
    </source>
</evidence>
<name>A0AAV4QVH5_9ARAC</name>
<evidence type="ECO:0000313" key="3">
    <source>
        <dbReference type="Proteomes" id="UP001054837"/>
    </source>
</evidence>
<gene>
    <name evidence="2" type="ORF">CDAR_533041</name>
</gene>
<dbReference type="Proteomes" id="UP001054837">
    <property type="component" value="Unassembled WGS sequence"/>
</dbReference>
<comment type="caution">
    <text evidence="2">The sequence shown here is derived from an EMBL/GenBank/DDBJ whole genome shotgun (WGS) entry which is preliminary data.</text>
</comment>
<feature type="transmembrane region" description="Helical" evidence="1">
    <location>
        <begin position="42"/>
        <end position="58"/>
    </location>
</feature>
<evidence type="ECO:0000313" key="2">
    <source>
        <dbReference type="EMBL" id="GIY12871.1"/>
    </source>
</evidence>
<keyword evidence="3" id="KW-1185">Reference proteome</keyword>
<sequence>MDFLQLETEGRFTPTPHPFSIFIVAPQPGKKKQGKKKKRQNGHFYSGGLIFSCFPAGFGNFDGVFGRRRIMALATGFLVGALWERVSIRVMMDGVGVKGVGVESLFLSDAF</sequence>
<keyword evidence="1" id="KW-1133">Transmembrane helix</keyword>
<organism evidence="2 3">
    <name type="scientific">Caerostris darwini</name>
    <dbReference type="NCBI Taxonomy" id="1538125"/>
    <lineage>
        <taxon>Eukaryota</taxon>
        <taxon>Metazoa</taxon>
        <taxon>Ecdysozoa</taxon>
        <taxon>Arthropoda</taxon>
        <taxon>Chelicerata</taxon>
        <taxon>Arachnida</taxon>
        <taxon>Araneae</taxon>
        <taxon>Araneomorphae</taxon>
        <taxon>Entelegynae</taxon>
        <taxon>Araneoidea</taxon>
        <taxon>Araneidae</taxon>
        <taxon>Caerostris</taxon>
    </lineage>
</organism>
<dbReference type="AlphaFoldDB" id="A0AAV4QVH5"/>
<dbReference type="EMBL" id="BPLQ01005142">
    <property type="protein sequence ID" value="GIY12871.1"/>
    <property type="molecule type" value="Genomic_DNA"/>
</dbReference>
<keyword evidence="1" id="KW-0472">Membrane</keyword>